<organism evidence="4 5">
    <name type="scientific">Limihaloglobus sulfuriphilus</name>
    <dbReference type="NCBI Taxonomy" id="1851148"/>
    <lineage>
        <taxon>Bacteria</taxon>
        <taxon>Pseudomonadati</taxon>
        <taxon>Planctomycetota</taxon>
        <taxon>Phycisphaerae</taxon>
        <taxon>Sedimentisphaerales</taxon>
        <taxon>Sedimentisphaeraceae</taxon>
        <taxon>Limihaloglobus</taxon>
    </lineage>
</organism>
<sequence length="336" mass="37569" precursor="true">MKNRFKITITALLAVLLAAGVSTAQEPAPGDAKPEKTAEKQQEKKITLKKAAPLEGLTWVKGEPVKQFEKGKVYVVEFWATWCGPCRHSIPHLTKLQKKYQDKGITIIGISDESMETIKPFMEEMGDEMDYTIASDPKGIASKNYMEAYNQSGIPAAFIVDSNGYVAWYGHPGGGEMDYILELAAAGEFDGEEYAVKKAEAEALNRKINKLFNEYFSAVMEAKPYKEHRKTLDKIIETEHPQALNELAWIILTQVPENNRDLEKALEIAKKVNTLTENKEPAAMDTYALALFENGEVKDAVKTQTAAVELAKKMKDADPMMLEELKKNLEKFKAAQ</sequence>
<dbReference type="EMBL" id="CP019646">
    <property type="protein sequence ID" value="AQQ71891.1"/>
    <property type="molecule type" value="Genomic_DNA"/>
</dbReference>
<dbReference type="OrthoDB" id="9802923at2"/>
<dbReference type="InterPro" id="IPR050553">
    <property type="entry name" value="Thioredoxin_ResA/DsbE_sf"/>
</dbReference>
<dbReference type="InterPro" id="IPR013766">
    <property type="entry name" value="Thioredoxin_domain"/>
</dbReference>
<keyword evidence="5" id="KW-1185">Reference proteome</keyword>
<evidence type="ECO:0000259" key="3">
    <source>
        <dbReference type="PROSITE" id="PS51352"/>
    </source>
</evidence>
<dbReference type="Gene3D" id="3.40.30.10">
    <property type="entry name" value="Glutaredoxin"/>
    <property type="match status" value="1"/>
</dbReference>
<dbReference type="Pfam" id="PF00578">
    <property type="entry name" value="AhpC-TSA"/>
    <property type="match status" value="1"/>
</dbReference>
<dbReference type="PROSITE" id="PS00194">
    <property type="entry name" value="THIOREDOXIN_1"/>
    <property type="match status" value="1"/>
</dbReference>
<dbReference type="RefSeq" id="WP_146684093.1">
    <property type="nucleotide sequence ID" value="NZ_CP019646.1"/>
</dbReference>
<dbReference type="InterPro" id="IPR036249">
    <property type="entry name" value="Thioredoxin-like_sf"/>
</dbReference>
<dbReference type="AlphaFoldDB" id="A0A1Q2MGS8"/>
<feature type="chain" id="PRO_5012840213" evidence="2">
    <location>
        <begin position="25"/>
        <end position="336"/>
    </location>
</feature>
<evidence type="ECO:0000313" key="4">
    <source>
        <dbReference type="EMBL" id="AQQ71891.1"/>
    </source>
</evidence>
<dbReference type="PANTHER" id="PTHR42852:SF13">
    <property type="entry name" value="PROTEIN DIPZ"/>
    <property type="match status" value="1"/>
</dbReference>
<dbReference type="SUPFAM" id="SSF52833">
    <property type="entry name" value="Thioredoxin-like"/>
    <property type="match status" value="1"/>
</dbReference>
<dbReference type="Proteomes" id="UP000188181">
    <property type="component" value="Chromosome"/>
</dbReference>
<dbReference type="PROSITE" id="PS51352">
    <property type="entry name" value="THIOREDOXIN_2"/>
    <property type="match status" value="1"/>
</dbReference>
<name>A0A1Q2MGS8_9BACT</name>
<reference evidence="5" key="1">
    <citation type="submission" date="2017-02" db="EMBL/GenBank/DDBJ databases">
        <title>Comparative genomics and description of representatives of a novel lineage of planctomycetes thriving in anoxic sediments.</title>
        <authorList>
            <person name="Spring S."/>
            <person name="Bunk B."/>
            <person name="Sproer C."/>
        </authorList>
    </citation>
    <scope>NUCLEOTIDE SEQUENCE [LARGE SCALE GENOMIC DNA]</scope>
    <source>
        <strain evidence="5">SM-Chi-D1</strain>
    </source>
</reference>
<feature type="domain" description="Thioredoxin" evidence="3">
    <location>
        <begin position="46"/>
        <end position="189"/>
    </location>
</feature>
<gene>
    <name evidence="4" type="primary">resA</name>
    <name evidence="4" type="ORF">SMSP2_02270</name>
</gene>
<proteinExistence type="predicted"/>
<evidence type="ECO:0000313" key="5">
    <source>
        <dbReference type="Proteomes" id="UP000188181"/>
    </source>
</evidence>
<accession>A0A1Q2MGS8</accession>
<dbReference type="PANTHER" id="PTHR42852">
    <property type="entry name" value="THIOL:DISULFIDE INTERCHANGE PROTEIN DSBE"/>
    <property type="match status" value="1"/>
</dbReference>
<dbReference type="InterPro" id="IPR000866">
    <property type="entry name" value="AhpC/TSA"/>
</dbReference>
<dbReference type="STRING" id="1851148.SMSP2_02270"/>
<dbReference type="KEGG" id="pbas:SMSP2_02270"/>
<feature type="signal peptide" evidence="2">
    <location>
        <begin position="1"/>
        <end position="24"/>
    </location>
</feature>
<dbReference type="GO" id="GO:0016491">
    <property type="term" value="F:oxidoreductase activity"/>
    <property type="evidence" value="ECO:0007669"/>
    <property type="project" value="InterPro"/>
</dbReference>
<keyword evidence="2" id="KW-0732">Signal</keyword>
<keyword evidence="1" id="KW-0676">Redox-active center</keyword>
<dbReference type="GO" id="GO:0016209">
    <property type="term" value="F:antioxidant activity"/>
    <property type="evidence" value="ECO:0007669"/>
    <property type="project" value="InterPro"/>
</dbReference>
<evidence type="ECO:0000256" key="2">
    <source>
        <dbReference type="SAM" id="SignalP"/>
    </source>
</evidence>
<dbReference type="InterPro" id="IPR017937">
    <property type="entry name" value="Thioredoxin_CS"/>
</dbReference>
<protein>
    <submittedName>
        <fullName evidence="4">Thiol-disulfide oxidoreductase ResA</fullName>
    </submittedName>
</protein>
<evidence type="ECO:0000256" key="1">
    <source>
        <dbReference type="ARBA" id="ARBA00023284"/>
    </source>
</evidence>
<dbReference type="CDD" id="cd02966">
    <property type="entry name" value="TlpA_like_family"/>
    <property type="match status" value="1"/>
</dbReference>